<evidence type="ECO:0000313" key="10">
    <source>
        <dbReference type="Proteomes" id="UP001165082"/>
    </source>
</evidence>
<evidence type="ECO:0000259" key="8">
    <source>
        <dbReference type="PROSITE" id="PS50011"/>
    </source>
</evidence>
<organism evidence="9 10">
    <name type="scientific">Triparma retinervis</name>
    <dbReference type="NCBI Taxonomy" id="2557542"/>
    <lineage>
        <taxon>Eukaryota</taxon>
        <taxon>Sar</taxon>
        <taxon>Stramenopiles</taxon>
        <taxon>Ochrophyta</taxon>
        <taxon>Bolidophyceae</taxon>
        <taxon>Parmales</taxon>
        <taxon>Triparmaceae</taxon>
        <taxon>Triparma</taxon>
    </lineage>
</organism>
<evidence type="ECO:0000256" key="6">
    <source>
        <dbReference type="PROSITE-ProRule" id="PRU10141"/>
    </source>
</evidence>
<keyword evidence="2" id="KW-0808">Transferase</keyword>
<feature type="compositionally biased region" description="Basic and acidic residues" evidence="7">
    <location>
        <begin position="381"/>
        <end position="424"/>
    </location>
</feature>
<dbReference type="InterPro" id="IPR000719">
    <property type="entry name" value="Prot_kinase_dom"/>
</dbReference>
<accession>A0A9W7L6X3</accession>
<keyword evidence="10" id="KW-1185">Reference proteome</keyword>
<dbReference type="PROSITE" id="PS00108">
    <property type="entry name" value="PROTEIN_KINASE_ST"/>
    <property type="match status" value="1"/>
</dbReference>
<evidence type="ECO:0000256" key="4">
    <source>
        <dbReference type="ARBA" id="ARBA00022777"/>
    </source>
</evidence>
<dbReference type="PANTHER" id="PTHR24055">
    <property type="entry name" value="MITOGEN-ACTIVATED PROTEIN KINASE"/>
    <property type="match status" value="1"/>
</dbReference>
<protein>
    <recommendedName>
        <fullName evidence="8">Protein kinase domain-containing protein</fullName>
    </recommendedName>
</protein>
<keyword evidence="5 6" id="KW-0067">ATP-binding</keyword>
<feature type="compositionally biased region" description="Low complexity" evidence="7">
    <location>
        <begin position="367"/>
        <end position="380"/>
    </location>
</feature>
<evidence type="ECO:0000313" key="9">
    <source>
        <dbReference type="EMBL" id="GMI34201.1"/>
    </source>
</evidence>
<reference evidence="9" key="1">
    <citation type="submission" date="2022-07" db="EMBL/GenBank/DDBJ databases">
        <title>Genome analysis of Parmales, a sister group of diatoms, reveals the evolutionary specialization of diatoms from phago-mixotrophs to photoautotrophs.</title>
        <authorList>
            <person name="Ban H."/>
            <person name="Sato S."/>
            <person name="Yoshikawa S."/>
            <person name="Kazumasa Y."/>
            <person name="Nakamura Y."/>
            <person name="Ichinomiya M."/>
            <person name="Saitoh K."/>
            <person name="Sato N."/>
            <person name="Blanc-Mathieu R."/>
            <person name="Endo H."/>
            <person name="Kuwata A."/>
            <person name="Ogata H."/>
        </authorList>
    </citation>
    <scope>NUCLEOTIDE SEQUENCE</scope>
</reference>
<keyword evidence="4" id="KW-0418">Kinase</keyword>
<dbReference type="FunFam" id="1.10.510.10:FF:000040">
    <property type="entry name" value="Mitogen-activated protein kinase"/>
    <property type="match status" value="1"/>
</dbReference>
<dbReference type="AlphaFoldDB" id="A0A9W7L6X3"/>
<feature type="compositionally biased region" description="Low complexity" evidence="7">
    <location>
        <begin position="457"/>
        <end position="481"/>
    </location>
</feature>
<dbReference type="InterPro" id="IPR008271">
    <property type="entry name" value="Ser/Thr_kinase_AS"/>
</dbReference>
<feature type="compositionally biased region" description="Basic and acidic residues" evidence="7">
    <location>
        <begin position="514"/>
        <end position="534"/>
    </location>
</feature>
<dbReference type="Gene3D" id="1.10.510.10">
    <property type="entry name" value="Transferase(Phosphotransferase) domain 1"/>
    <property type="match status" value="1"/>
</dbReference>
<proteinExistence type="predicted"/>
<dbReference type="OrthoDB" id="192887at2759"/>
<comment type="caution">
    <text evidence="9">The sequence shown here is derived from an EMBL/GenBank/DDBJ whole genome shotgun (WGS) entry which is preliminary data.</text>
</comment>
<evidence type="ECO:0000256" key="5">
    <source>
        <dbReference type="ARBA" id="ARBA00022840"/>
    </source>
</evidence>
<feature type="region of interest" description="Disordered" evidence="7">
    <location>
        <begin position="359"/>
        <end position="606"/>
    </location>
</feature>
<dbReference type="PROSITE" id="PS50011">
    <property type="entry name" value="PROTEIN_KINASE_DOM"/>
    <property type="match status" value="1"/>
</dbReference>
<dbReference type="Proteomes" id="UP001165082">
    <property type="component" value="Unassembled WGS sequence"/>
</dbReference>
<evidence type="ECO:0000256" key="3">
    <source>
        <dbReference type="ARBA" id="ARBA00022741"/>
    </source>
</evidence>
<dbReference type="GO" id="GO:0004674">
    <property type="term" value="F:protein serine/threonine kinase activity"/>
    <property type="evidence" value="ECO:0007669"/>
    <property type="project" value="UniProtKB-KW"/>
</dbReference>
<evidence type="ECO:0000256" key="1">
    <source>
        <dbReference type="ARBA" id="ARBA00022527"/>
    </source>
</evidence>
<dbReference type="InterPro" id="IPR017441">
    <property type="entry name" value="Protein_kinase_ATP_BS"/>
</dbReference>
<keyword evidence="3 6" id="KW-0547">Nucleotide-binding</keyword>
<dbReference type="SUPFAM" id="SSF56112">
    <property type="entry name" value="Protein kinase-like (PK-like)"/>
    <property type="match status" value="1"/>
</dbReference>
<evidence type="ECO:0000256" key="2">
    <source>
        <dbReference type="ARBA" id="ARBA00022679"/>
    </source>
</evidence>
<dbReference type="InterPro" id="IPR011009">
    <property type="entry name" value="Kinase-like_dom_sf"/>
</dbReference>
<gene>
    <name evidence="9" type="ORF">TrRE_jg6559</name>
</gene>
<feature type="binding site" evidence="6">
    <location>
        <position position="52"/>
    </location>
    <ligand>
        <name>ATP</name>
        <dbReference type="ChEBI" id="CHEBI:30616"/>
    </ligand>
</feature>
<dbReference type="EMBL" id="BRXZ01007795">
    <property type="protein sequence ID" value="GMI34201.1"/>
    <property type="molecule type" value="Genomic_DNA"/>
</dbReference>
<dbReference type="Gene3D" id="3.30.200.20">
    <property type="entry name" value="Phosphorylase Kinase, domain 1"/>
    <property type="match status" value="1"/>
</dbReference>
<evidence type="ECO:0000256" key="7">
    <source>
        <dbReference type="SAM" id="MobiDB-lite"/>
    </source>
</evidence>
<feature type="compositionally biased region" description="Polar residues" evidence="7">
    <location>
        <begin position="550"/>
        <end position="560"/>
    </location>
</feature>
<name>A0A9W7L6X3_9STRA</name>
<dbReference type="SMART" id="SM00220">
    <property type="entry name" value="S_TKc"/>
    <property type="match status" value="1"/>
</dbReference>
<dbReference type="GO" id="GO:0005524">
    <property type="term" value="F:ATP binding"/>
    <property type="evidence" value="ECO:0007669"/>
    <property type="project" value="UniProtKB-UniRule"/>
</dbReference>
<dbReference type="InterPro" id="IPR050117">
    <property type="entry name" value="MAPK"/>
</dbReference>
<keyword evidence="1" id="KW-0723">Serine/threonine-protein kinase</keyword>
<dbReference type="Pfam" id="PF00069">
    <property type="entry name" value="Pkinase"/>
    <property type="match status" value="1"/>
</dbReference>
<feature type="domain" description="Protein kinase" evidence="8">
    <location>
        <begin position="22"/>
        <end position="316"/>
    </location>
</feature>
<sequence>MNRGQERTHNAGGTVFRIDRRYSELKAIGKGSYGVVASAVDAITQQKVAIKKISPMAAHSQDAKHVLREVRLMRYLGVHDNIITLKNLSMREQDDELYIVMELLDSDLHKIIQSSQGLSDAHHRYFMHQLLRGVNYLHKHNVIHRDLKPGNLLVTRNCELRITDFGLARLKPTREGEGGEEIEEAMTEHVVTRWYRPPELMLCPDGLYTASVDMWSVGCIFAELLGRKPLFPGKNFVHQLTLIFDVIGSPRPSQVSHIKSRQAKKFLASVQGKTPVDFETLYPSCNPVAVDLLKKLLKFEPGERLDAAAALSHPYFDALRASNKTPDPPVSVDFEFDFESQNLSRGRLKALVIEEVKGVQRNRKKSAPAASSSAATAAAVAKRERDKEREDRKARDLAREAREKKMEEAKAAAAAAEKEAERAALRLARRTAASVSPTKEEPTPKVRGARVRAEKTNAVANEESSSSSDGDYNDGGANANAGGRGNEENKHPAKNNNSSNSNVPPPIPKRPERKVRGEADAETRRKPRYSEEAMRIAQGRPPVEGRVKSSFMNPTKSNVRANAHRAATSSAVGRGGNQDLLNNRHRSRSRSAGGSTEQVGAGHGLYGGPVGGPVKATRGVIPTSTDIEAVAMAAANALAAGRAANKNVLAGAAEKRRKSRGVTVPKSPKFSVMNWQRKERGVRGARAGQRRVENRVFR</sequence>
<dbReference type="CDD" id="cd07834">
    <property type="entry name" value="STKc_MAPK"/>
    <property type="match status" value="1"/>
</dbReference>
<dbReference type="PROSITE" id="PS00107">
    <property type="entry name" value="PROTEIN_KINASE_ATP"/>
    <property type="match status" value="1"/>
</dbReference>